<keyword evidence="2" id="KW-0813">Transport</keyword>
<dbReference type="NCBIfam" id="TIGR01782">
    <property type="entry name" value="TonB-Xanth-Caul"/>
    <property type="match status" value="1"/>
</dbReference>
<evidence type="ECO:0000313" key="10">
    <source>
        <dbReference type="Proteomes" id="UP000244913"/>
    </source>
</evidence>
<evidence type="ECO:0000256" key="7">
    <source>
        <dbReference type="RuleBase" id="RU003357"/>
    </source>
</evidence>
<dbReference type="EMBL" id="QDKP01000010">
    <property type="protein sequence ID" value="PVM88332.1"/>
    <property type="molecule type" value="Genomic_DNA"/>
</dbReference>
<protein>
    <submittedName>
        <fullName evidence="9">TonB-dependent receptor</fullName>
    </submittedName>
</protein>
<evidence type="ECO:0000256" key="1">
    <source>
        <dbReference type="ARBA" id="ARBA00004442"/>
    </source>
</evidence>
<dbReference type="InterPro" id="IPR011662">
    <property type="entry name" value="Secretin/TonB_short_N"/>
</dbReference>
<evidence type="ECO:0000256" key="6">
    <source>
        <dbReference type="ARBA" id="ARBA00023237"/>
    </source>
</evidence>
<dbReference type="Pfam" id="PF07715">
    <property type="entry name" value="Plug"/>
    <property type="match status" value="1"/>
</dbReference>
<dbReference type="Pfam" id="PF00593">
    <property type="entry name" value="TonB_dep_Rec_b-barrel"/>
    <property type="match status" value="1"/>
</dbReference>
<comment type="caution">
    <text evidence="9">The sequence shown here is derived from an EMBL/GenBank/DDBJ whole genome shotgun (WGS) entry which is preliminary data.</text>
</comment>
<dbReference type="Proteomes" id="UP000244913">
    <property type="component" value="Unassembled WGS sequence"/>
</dbReference>
<dbReference type="SUPFAM" id="SSF56935">
    <property type="entry name" value="Porins"/>
    <property type="match status" value="1"/>
</dbReference>
<dbReference type="InterPro" id="IPR037066">
    <property type="entry name" value="Plug_dom_sf"/>
</dbReference>
<keyword evidence="5 7" id="KW-0472">Membrane</keyword>
<dbReference type="Gene3D" id="2.170.130.10">
    <property type="entry name" value="TonB-dependent receptor, plug domain"/>
    <property type="match status" value="1"/>
</dbReference>
<dbReference type="GO" id="GO:0006826">
    <property type="term" value="P:iron ion transport"/>
    <property type="evidence" value="ECO:0007669"/>
    <property type="project" value="UniProtKB-KW"/>
</dbReference>
<reference evidence="9 10" key="1">
    <citation type="submission" date="2018-04" db="EMBL/GenBank/DDBJ databases">
        <title>The genome sequence of Caulobacter sp. 736.</title>
        <authorList>
            <person name="Gao J."/>
            <person name="Sun J."/>
        </authorList>
    </citation>
    <scope>NUCLEOTIDE SEQUENCE [LARGE SCALE GENOMIC DNA]</scope>
    <source>
        <strain evidence="9 10">736</strain>
    </source>
</reference>
<evidence type="ECO:0000256" key="5">
    <source>
        <dbReference type="ARBA" id="ARBA00023136"/>
    </source>
</evidence>
<sequence>MGGGGRHAFLRSMGGVALFVAIAPTAAWAGDRIPSFDVTAQPLSSALRELARQGRVQVLFSARDMEGRRSRAVVGRIEVWRAFDMALADAGFEARRIDARTFVIAAQTPPPRMALALAPQVSATELEPLLVLGARSAADVVARRLAADLAEATPLRRLTRDDVERGAAQNLSEALGDLPGMTVINTGRSFIGGIDSASRGEGLYAGYRGLNAEYNLTMINGVSVAQGLPYSRGVQLNLLPPDAFQAVVAHKTGRADLDGDFIGAALDFQTPGPGDRSRTPRTVVTLGGRVETRARDYGASGLGGHLQVEHSRRFGAEGQVGLYVAAAYEDRGFLNSELAGVMAAQNDRGWAYGVSGSAAGGPVDPSRPQDNLVQTSLNVGVSSGGSRLQNYALALDWSVRPGLDVRLNATHARADTEQNSTFSQVVSGAQAWVDDGTGVFRLSVQDLSTRVWYETNPDSVSLSTASLAADLVSGRWRLSPYLFASHGESARPDHLEASAWINQNDGYNTGQSPRAFGGVTVTYRNGLPVPQWPQSVVDDLNGAGRVLLARRAGQRTEQFSDQTRYGGGLGLTFTPSIGSWRSFRAGAKISRSDRSLTDRNWTNAFFADIYRKAGLTWEALGIADGIYAQVFPGVYDWSIPRIDHDRLAAYFQANRTAESFDSCGALYVNNLNCNSQSGSETVGALYAMATYASGAWEAQFGLRHEHALIRNRFWVMPDTSGGETAGDWGRSRSRYDKLLPSVNLSYRPDDRSVWRASAWRAYSRPAFMQLAGGERTATVDGVTTVTRGNPDLKSADAWSLDLSHQRWLPGGGVLGVSAYAKLIDHYLFESGSSLDLGATPEDGAVRVVMPRNGGPGRTRGLEVEWYQPLGDPLGLGGRASLDMNASRQWTRVDLGPSLGRAQPMLSAPEWLGNAELAYSRGRASLYLSLNYTGAYLSAYDILGAQGDWDNQWVRPVTRLDARVRWRFDERTRLDVIATNLTGAYSYWAHVGRDTTALSDVVDSGRRVVVSLRQAF</sequence>
<keyword evidence="7" id="KW-0798">TonB box</keyword>
<name>A0A2T9JX80_9CAUL</name>
<dbReference type="PANTHER" id="PTHR40980">
    <property type="entry name" value="PLUG DOMAIN-CONTAINING PROTEIN"/>
    <property type="match status" value="1"/>
</dbReference>
<dbReference type="SMART" id="SM00965">
    <property type="entry name" value="STN"/>
    <property type="match status" value="1"/>
</dbReference>
<evidence type="ECO:0000256" key="2">
    <source>
        <dbReference type="ARBA" id="ARBA00022448"/>
    </source>
</evidence>
<dbReference type="AlphaFoldDB" id="A0A2T9JX80"/>
<comment type="similarity">
    <text evidence="7">Belongs to the TonB-dependent receptor family.</text>
</comment>
<keyword evidence="4" id="KW-0408">Iron</keyword>
<dbReference type="InterPro" id="IPR000531">
    <property type="entry name" value="Beta-barrel_TonB"/>
</dbReference>
<keyword evidence="10" id="KW-1185">Reference proteome</keyword>
<keyword evidence="3" id="KW-0406">Ion transport</keyword>
<accession>A0A2T9JX80</accession>
<evidence type="ECO:0000256" key="4">
    <source>
        <dbReference type="ARBA" id="ARBA00023004"/>
    </source>
</evidence>
<organism evidence="9 10">
    <name type="scientific">Caulobacter radicis</name>
    <dbReference type="NCBI Taxonomy" id="2172650"/>
    <lineage>
        <taxon>Bacteria</taxon>
        <taxon>Pseudomonadati</taxon>
        <taxon>Pseudomonadota</taxon>
        <taxon>Alphaproteobacteria</taxon>
        <taxon>Caulobacterales</taxon>
        <taxon>Caulobacteraceae</taxon>
        <taxon>Caulobacter</taxon>
    </lineage>
</organism>
<dbReference type="InterPro" id="IPR010104">
    <property type="entry name" value="TonB_rcpt_bac"/>
</dbReference>
<keyword evidence="3" id="KW-0410">Iron transport</keyword>
<dbReference type="PANTHER" id="PTHR40980:SF4">
    <property type="entry name" value="TONB-DEPENDENT RECEPTOR-LIKE BETA-BARREL DOMAIN-CONTAINING PROTEIN"/>
    <property type="match status" value="1"/>
</dbReference>
<keyword evidence="9" id="KW-0675">Receptor</keyword>
<dbReference type="GO" id="GO:0009279">
    <property type="term" value="C:cell outer membrane"/>
    <property type="evidence" value="ECO:0007669"/>
    <property type="project" value="UniProtKB-SubCell"/>
</dbReference>
<feature type="domain" description="Secretin/TonB short N-terminal" evidence="8">
    <location>
        <begin position="56"/>
        <end position="107"/>
    </location>
</feature>
<gene>
    <name evidence="9" type="ORF">DDF65_02175</name>
</gene>
<proteinExistence type="inferred from homology"/>
<keyword evidence="6" id="KW-0998">Cell outer membrane</keyword>
<evidence type="ECO:0000256" key="3">
    <source>
        <dbReference type="ARBA" id="ARBA00022496"/>
    </source>
</evidence>
<evidence type="ECO:0000259" key="8">
    <source>
        <dbReference type="SMART" id="SM00965"/>
    </source>
</evidence>
<dbReference type="InterPro" id="IPR036942">
    <property type="entry name" value="Beta-barrel_TonB_sf"/>
</dbReference>
<dbReference type="InterPro" id="IPR012910">
    <property type="entry name" value="Plug_dom"/>
</dbReference>
<evidence type="ECO:0000313" key="9">
    <source>
        <dbReference type="EMBL" id="PVM88332.1"/>
    </source>
</evidence>
<dbReference type="Gene3D" id="3.55.50.30">
    <property type="match status" value="1"/>
</dbReference>
<dbReference type="Gene3D" id="2.40.170.20">
    <property type="entry name" value="TonB-dependent receptor, beta-barrel domain"/>
    <property type="match status" value="1"/>
</dbReference>
<comment type="subcellular location">
    <subcellularLocation>
        <location evidence="1 7">Cell outer membrane</location>
    </subcellularLocation>
</comment>